<dbReference type="EMBL" id="OU892288">
    <property type="protein sequence ID" value="CAG9762930.1"/>
    <property type="molecule type" value="Genomic_DNA"/>
</dbReference>
<dbReference type="AlphaFoldDB" id="A0A9N9QAZ6"/>
<keyword evidence="3" id="KW-1185">Reference proteome</keyword>
<sequence>MTSDALKALVTRALENENLEKYELKFRGGNEKGEGYIGELTFVDVLGEKSNGEAICYSLVLKIGGKNKTMRPIVRLGFEREVQIYAQVIPAFWKLQANFNMDLFSSIPKCYLTLLSDEQEALVLQNLKSTGFKLYNRKSVMTLDHMGLVLKLLGQWHALSFALKAKNPQQFNELTAAWKCPANEIFVNSHVGHWMNVAQEHLLYVLKESKELELLKKYQEKTQNKLATNIIKEILFMEEQQIVITHGDCWNNNLMFKYQANSPTDVTMFDFQISNLSSPVLDLSYFIYAVSSEEQLQHFQEFLQIYYQSLSQYLSQMDCDPQKIFSFADLQNHWKKYAAYGAMISPLTVCDSLVDKEDAVCYGNKHEKYESIIKSVEGKRNVAFWARLIAVAKHFTYDSYY</sequence>
<proteinExistence type="predicted"/>
<dbReference type="PANTHER" id="PTHR11012:SF30">
    <property type="entry name" value="PROTEIN KINASE-LIKE DOMAIN-CONTAINING"/>
    <property type="match status" value="1"/>
</dbReference>
<dbReference type="Proteomes" id="UP001152799">
    <property type="component" value="Chromosome 12"/>
</dbReference>
<dbReference type="SUPFAM" id="SSF56112">
    <property type="entry name" value="Protein kinase-like (PK-like)"/>
    <property type="match status" value="1"/>
</dbReference>
<protein>
    <recommendedName>
        <fullName evidence="1">CHK kinase-like domain-containing protein</fullName>
    </recommendedName>
</protein>
<dbReference type="InterPro" id="IPR015897">
    <property type="entry name" value="CHK_kinase-like"/>
</dbReference>
<dbReference type="Gene3D" id="3.90.1200.10">
    <property type="match status" value="1"/>
</dbReference>
<evidence type="ECO:0000259" key="1">
    <source>
        <dbReference type="SMART" id="SM00587"/>
    </source>
</evidence>
<dbReference type="InterPro" id="IPR004119">
    <property type="entry name" value="EcKL"/>
</dbReference>
<dbReference type="PANTHER" id="PTHR11012">
    <property type="entry name" value="PROTEIN KINASE-LIKE DOMAIN-CONTAINING"/>
    <property type="match status" value="1"/>
</dbReference>
<feature type="domain" description="CHK kinase-like" evidence="1">
    <location>
        <begin position="122"/>
        <end position="316"/>
    </location>
</feature>
<dbReference type="SMART" id="SM00587">
    <property type="entry name" value="CHK"/>
    <property type="match status" value="1"/>
</dbReference>
<organism evidence="2 3">
    <name type="scientific">Ceutorhynchus assimilis</name>
    <name type="common">cabbage seed weevil</name>
    <dbReference type="NCBI Taxonomy" id="467358"/>
    <lineage>
        <taxon>Eukaryota</taxon>
        <taxon>Metazoa</taxon>
        <taxon>Ecdysozoa</taxon>
        <taxon>Arthropoda</taxon>
        <taxon>Hexapoda</taxon>
        <taxon>Insecta</taxon>
        <taxon>Pterygota</taxon>
        <taxon>Neoptera</taxon>
        <taxon>Endopterygota</taxon>
        <taxon>Coleoptera</taxon>
        <taxon>Polyphaga</taxon>
        <taxon>Cucujiformia</taxon>
        <taxon>Curculionidae</taxon>
        <taxon>Ceutorhynchinae</taxon>
        <taxon>Ceutorhynchus</taxon>
    </lineage>
</organism>
<accession>A0A9N9QAZ6</accession>
<evidence type="ECO:0000313" key="2">
    <source>
        <dbReference type="EMBL" id="CAG9762930.1"/>
    </source>
</evidence>
<name>A0A9N9QAZ6_9CUCU</name>
<gene>
    <name evidence="2" type="ORF">CEUTPL_LOCUS3601</name>
</gene>
<dbReference type="InterPro" id="IPR011009">
    <property type="entry name" value="Kinase-like_dom_sf"/>
</dbReference>
<reference evidence="2" key="1">
    <citation type="submission" date="2022-01" db="EMBL/GenBank/DDBJ databases">
        <authorList>
            <person name="King R."/>
        </authorList>
    </citation>
    <scope>NUCLEOTIDE SEQUENCE</scope>
</reference>
<dbReference type="OrthoDB" id="191037at2759"/>
<dbReference type="Pfam" id="PF02958">
    <property type="entry name" value="EcKL"/>
    <property type="match status" value="1"/>
</dbReference>
<evidence type="ECO:0000313" key="3">
    <source>
        <dbReference type="Proteomes" id="UP001152799"/>
    </source>
</evidence>